<dbReference type="AlphaFoldDB" id="A0A3N5C0A4"/>
<keyword evidence="1" id="KW-0812">Transmembrane</keyword>
<keyword evidence="1" id="KW-0472">Membrane</keyword>
<protein>
    <submittedName>
        <fullName evidence="2">Uncharacterized protein</fullName>
    </submittedName>
</protein>
<evidence type="ECO:0000313" key="3">
    <source>
        <dbReference type="Proteomes" id="UP000282654"/>
    </source>
</evidence>
<feature type="transmembrane region" description="Helical" evidence="1">
    <location>
        <begin position="22"/>
        <end position="40"/>
    </location>
</feature>
<dbReference type="RefSeq" id="WP_123927255.1">
    <property type="nucleotide sequence ID" value="NZ_RKRE01000001.1"/>
</dbReference>
<reference evidence="2 3" key="1">
    <citation type="submission" date="2018-11" db="EMBL/GenBank/DDBJ databases">
        <title>Genomic Encyclopedia of Type Strains, Phase IV (KMG-IV): sequencing the most valuable type-strain genomes for metagenomic binning, comparative biology and taxonomic classification.</title>
        <authorList>
            <person name="Goeker M."/>
        </authorList>
    </citation>
    <scope>NUCLEOTIDE SEQUENCE [LARGE SCALE GENOMIC DNA]</scope>
    <source>
        <strain evidence="2 3">DSM 102936</strain>
    </source>
</reference>
<dbReference type="Proteomes" id="UP000282654">
    <property type="component" value="Unassembled WGS sequence"/>
</dbReference>
<keyword evidence="1" id="KW-1133">Transmembrane helix</keyword>
<evidence type="ECO:0000256" key="1">
    <source>
        <dbReference type="SAM" id="Phobius"/>
    </source>
</evidence>
<keyword evidence="3" id="KW-1185">Reference proteome</keyword>
<sequence>MWGEFLSAENYALSFFERLPDFLWGAVLMALSLLAVRFLLRAAFCSCLGREEGSVLATLAEFLAASLLGLKLYQQPGAVFVLIGYFAALARTLAAV</sequence>
<organism evidence="2 3">
    <name type="scientific">Thermodesulfitimonas autotrophica</name>
    <dbReference type="NCBI Taxonomy" id="1894989"/>
    <lineage>
        <taxon>Bacteria</taxon>
        <taxon>Bacillati</taxon>
        <taxon>Bacillota</taxon>
        <taxon>Clostridia</taxon>
        <taxon>Thermoanaerobacterales</taxon>
        <taxon>Thermoanaerobacteraceae</taxon>
        <taxon>Thermodesulfitimonas</taxon>
    </lineage>
</organism>
<name>A0A3N5C0A4_9THEO</name>
<feature type="transmembrane region" description="Helical" evidence="1">
    <location>
        <begin position="76"/>
        <end position="94"/>
    </location>
</feature>
<evidence type="ECO:0000313" key="2">
    <source>
        <dbReference type="EMBL" id="RPF49581.1"/>
    </source>
</evidence>
<gene>
    <name evidence="2" type="ORF">EDD75_0399</name>
</gene>
<comment type="caution">
    <text evidence="2">The sequence shown here is derived from an EMBL/GenBank/DDBJ whole genome shotgun (WGS) entry which is preliminary data.</text>
</comment>
<accession>A0A3N5C0A4</accession>
<proteinExistence type="predicted"/>
<dbReference type="EMBL" id="RKRE01000001">
    <property type="protein sequence ID" value="RPF49581.1"/>
    <property type="molecule type" value="Genomic_DNA"/>
</dbReference>